<reference evidence="6 7" key="1">
    <citation type="submission" date="2023-08" db="EMBL/GenBank/DDBJ databases">
        <title>Phytohabitans sansha sp. nov., isolated from marine sediment.</title>
        <authorList>
            <person name="Zhao Y."/>
            <person name="Yi K."/>
        </authorList>
    </citation>
    <scope>NUCLEOTIDE SEQUENCE [LARGE SCALE GENOMIC DNA]</scope>
    <source>
        <strain evidence="6 7">ZYX-F-186</strain>
    </source>
</reference>
<feature type="domain" description="ABC transporter" evidence="5">
    <location>
        <begin position="8"/>
        <end position="256"/>
    </location>
</feature>
<evidence type="ECO:0000256" key="2">
    <source>
        <dbReference type="ARBA" id="ARBA00022741"/>
    </source>
</evidence>
<dbReference type="Gene3D" id="3.40.50.300">
    <property type="entry name" value="P-loop containing nucleotide triphosphate hydrolases"/>
    <property type="match status" value="1"/>
</dbReference>
<dbReference type="Pfam" id="PF12399">
    <property type="entry name" value="BCA_ABC_TP_C"/>
    <property type="match status" value="1"/>
</dbReference>
<evidence type="ECO:0000256" key="4">
    <source>
        <dbReference type="SAM" id="MobiDB-lite"/>
    </source>
</evidence>
<dbReference type="Proteomes" id="UP001230908">
    <property type="component" value="Unassembled WGS sequence"/>
</dbReference>
<dbReference type="CDD" id="cd03219">
    <property type="entry name" value="ABC_Mj1267_LivG_branched"/>
    <property type="match status" value="1"/>
</dbReference>
<dbReference type="InterPro" id="IPR051120">
    <property type="entry name" value="ABC_AA/LPS_Transport"/>
</dbReference>
<keyword evidence="2" id="KW-0547">Nucleotide-binding</keyword>
<dbReference type="PANTHER" id="PTHR45772:SF1">
    <property type="entry name" value="ABC TRANSPORTER ATP-BINDING PROTEIN"/>
    <property type="match status" value="1"/>
</dbReference>
<evidence type="ECO:0000256" key="1">
    <source>
        <dbReference type="ARBA" id="ARBA00022448"/>
    </source>
</evidence>
<dbReference type="SMART" id="SM00382">
    <property type="entry name" value="AAA"/>
    <property type="match status" value="1"/>
</dbReference>
<evidence type="ECO:0000256" key="3">
    <source>
        <dbReference type="ARBA" id="ARBA00022840"/>
    </source>
</evidence>
<dbReference type="GO" id="GO:0005524">
    <property type="term" value="F:ATP binding"/>
    <property type="evidence" value="ECO:0007669"/>
    <property type="project" value="UniProtKB-KW"/>
</dbReference>
<dbReference type="InterPro" id="IPR032823">
    <property type="entry name" value="BCA_ABC_TP_C"/>
</dbReference>
<dbReference type="PROSITE" id="PS50893">
    <property type="entry name" value="ABC_TRANSPORTER_2"/>
    <property type="match status" value="1"/>
</dbReference>
<proteinExistence type="predicted"/>
<protein>
    <submittedName>
        <fullName evidence="6">ABC transporter ATP-binding protein</fullName>
    </submittedName>
</protein>
<keyword evidence="1" id="KW-0813">Transport</keyword>
<gene>
    <name evidence="6" type="ORF">RB614_40695</name>
</gene>
<sequence length="282" mass="31049">MAADSRILAVENLTVTFGGVHALNDVSFTLSARRIAAVIGPNGAGKSTLFNCITGVQRPTRGTVTCGGRSLLGQRPHQIARQGIARTFQNLALLPESTVEENVLLGRYQHTRTGMLAGMLRGPRARREEREQREYVGGILEDCGLAPLRYEEVRSLPYGVRKKVELARALVQDPKLLLLDEPMAGMDSREKAELSDLVLRYVDDHDVNVLMVEHDMNVIMGLAEEIVVLDFGRKIAHGTPGEVRNDPLVIEAYLGAEFQSTEEDAPEHELAQSTQQTRQAGE</sequence>
<evidence type="ECO:0000259" key="5">
    <source>
        <dbReference type="PROSITE" id="PS50893"/>
    </source>
</evidence>
<keyword evidence="3 6" id="KW-0067">ATP-binding</keyword>
<feature type="compositionally biased region" description="Polar residues" evidence="4">
    <location>
        <begin position="271"/>
        <end position="282"/>
    </location>
</feature>
<feature type="region of interest" description="Disordered" evidence="4">
    <location>
        <begin position="260"/>
        <end position="282"/>
    </location>
</feature>
<dbReference type="Pfam" id="PF00005">
    <property type="entry name" value="ABC_tran"/>
    <property type="match status" value="1"/>
</dbReference>
<keyword evidence="7" id="KW-1185">Reference proteome</keyword>
<name>A0ABU0ZUW6_9ACTN</name>
<dbReference type="PANTHER" id="PTHR45772">
    <property type="entry name" value="CONSERVED COMPONENT OF ABC TRANSPORTER FOR NATURAL AMINO ACIDS-RELATED"/>
    <property type="match status" value="1"/>
</dbReference>
<organism evidence="6 7">
    <name type="scientific">Phytohabitans maris</name>
    <dbReference type="NCBI Taxonomy" id="3071409"/>
    <lineage>
        <taxon>Bacteria</taxon>
        <taxon>Bacillati</taxon>
        <taxon>Actinomycetota</taxon>
        <taxon>Actinomycetes</taxon>
        <taxon>Micromonosporales</taxon>
        <taxon>Micromonosporaceae</taxon>
    </lineage>
</organism>
<evidence type="ECO:0000313" key="7">
    <source>
        <dbReference type="Proteomes" id="UP001230908"/>
    </source>
</evidence>
<dbReference type="RefSeq" id="WP_308718072.1">
    <property type="nucleotide sequence ID" value="NZ_JAVHUY010000063.1"/>
</dbReference>
<dbReference type="InterPro" id="IPR027417">
    <property type="entry name" value="P-loop_NTPase"/>
</dbReference>
<accession>A0ABU0ZUW6</accession>
<comment type="caution">
    <text evidence="6">The sequence shown here is derived from an EMBL/GenBank/DDBJ whole genome shotgun (WGS) entry which is preliminary data.</text>
</comment>
<dbReference type="InterPro" id="IPR003593">
    <property type="entry name" value="AAA+_ATPase"/>
</dbReference>
<dbReference type="InterPro" id="IPR003439">
    <property type="entry name" value="ABC_transporter-like_ATP-bd"/>
</dbReference>
<dbReference type="EMBL" id="JAVHUY010000063">
    <property type="protein sequence ID" value="MDQ7910830.1"/>
    <property type="molecule type" value="Genomic_DNA"/>
</dbReference>
<evidence type="ECO:0000313" key="6">
    <source>
        <dbReference type="EMBL" id="MDQ7910830.1"/>
    </source>
</evidence>
<dbReference type="SUPFAM" id="SSF52540">
    <property type="entry name" value="P-loop containing nucleoside triphosphate hydrolases"/>
    <property type="match status" value="1"/>
</dbReference>